<feature type="transmembrane region" description="Helical" evidence="1">
    <location>
        <begin position="6"/>
        <end position="23"/>
    </location>
</feature>
<keyword evidence="1" id="KW-1133">Transmembrane helix</keyword>
<feature type="transmembrane region" description="Helical" evidence="1">
    <location>
        <begin position="32"/>
        <end position="50"/>
    </location>
</feature>
<dbReference type="GeneID" id="9887442"/>
<keyword evidence="3" id="KW-1185">Reference proteome</keyword>
<proteinExistence type="predicted"/>
<accession>E3T4G0</accession>
<organismHost>
    <name type="scientific">Cafeteria roenbergensis</name>
    <name type="common">Marine flagellate</name>
    <dbReference type="NCBI Taxonomy" id="33653"/>
</organismHost>
<keyword evidence="1" id="KW-0472">Membrane</keyword>
<evidence type="ECO:0000313" key="3">
    <source>
        <dbReference type="Proteomes" id="UP000029781"/>
    </source>
</evidence>
<gene>
    <name evidence="2" type="ORF">crov040</name>
</gene>
<evidence type="ECO:0000313" key="2">
    <source>
        <dbReference type="EMBL" id="ADO67073.1"/>
    </source>
</evidence>
<organism evidence="2 3">
    <name type="scientific">Cafeteria roenbergensis virus (strain BV-PW1)</name>
    <name type="common">CroV</name>
    <dbReference type="NCBI Taxonomy" id="693272"/>
    <lineage>
        <taxon>Viruses</taxon>
        <taxon>Varidnaviria</taxon>
        <taxon>Bamfordvirae</taxon>
        <taxon>Nucleocytoviricota</taxon>
        <taxon>Megaviricetes</taxon>
        <taxon>Imitervirales</taxon>
        <taxon>Mimiviridae</taxon>
        <taxon>Aliimimivirinae</taxon>
        <taxon>Rheavirus</taxon>
        <taxon>Rheavirus sinusmexicani</taxon>
    </lineage>
</organism>
<protein>
    <submittedName>
        <fullName evidence="2">Uncharacterized protein</fullName>
    </submittedName>
</protein>
<evidence type="ECO:0000256" key="1">
    <source>
        <dbReference type="SAM" id="Phobius"/>
    </source>
</evidence>
<dbReference type="Proteomes" id="UP000029781">
    <property type="component" value="Segment"/>
</dbReference>
<dbReference type="KEGG" id="vg:9887442"/>
<keyword evidence="1" id="KW-0812">Transmembrane</keyword>
<dbReference type="EMBL" id="GU244497">
    <property type="protein sequence ID" value="ADO67073.1"/>
    <property type="molecule type" value="Genomic_DNA"/>
</dbReference>
<name>E3T4G0_CROVB</name>
<reference evidence="2 3" key="1">
    <citation type="journal article" date="2010" name="Proc. Natl. Acad. Sci. U.S.A.">
        <title>Giant virus with a remarkable complement of genes infects marine zooplankton.</title>
        <authorList>
            <person name="Fischer M.G."/>
            <person name="Allen M.J."/>
            <person name="Wilson W.H."/>
            <person name="Suttle C.A."/>
        </authorList>
    </citation>
    <scope>NUCLEOTIDE SEQUENCE [LARGE SCALE GENOMIC DNA]</scope>
    <source>
        <strain evidence="2 3">BV-PW1</strain>
    </source>
</reference>
<dbReference type="RefSeq" id="YP_003969672.1">
    <property type="nucleotide sequence ID" value="NC_014637.1"/>
</dbReference>
<sequence>MDLSNYATIIFTLATIAVVSLDLGKEYNKNEVIIYQHPIFQILVVLSGIYLNVSNLQQGSIVFIIWILIKFFKFKSNV</sequence>